<dbReference type="OrthoDB" id="10564055at2759"/>
<evidence type="ECO:0000256" key="1">
    <source>
        <dbReference type="SAM" id="MobiDB-lite"/>
    </source>
</evidence>
<comment type="caution">
    <text evidence="2">The sequence shown here is derived from an EMBL/GenBank/DDBJ whole genome shotgun (WGS) entry which is preliminary data.</text>
</comment>
<dbReference type="EMBL" id="LAVV01009335">
    <property type="protein sequence ID" value="KNZ50764.1"/>
    <property type="molecule type" value="Genomic_DNA"/>
</dbReference>
<dbReference type="AlphaFoldDB" id="A0A0L6UQF5"/>
<proteinExistence type="predicted"/>
<name>A0A0L6UQF5_9BASI</name>
<evidence type="ECO:0000313" key="3">
    <source>
        <dbReference type="Proteomes" id="UP000037035"/>
    </source>
</evidence>
<evidence type="ECO:0000313" key="2">
    <source>
        <dbReference type="EMBL" id="KNZ50764.1"/>
    </source>
</evidence>
<dbReference type="VEuPathDB" id="FungiDB:VP01_424g1"/>
<keyword evidence="3" id="KW-1185">Reference proteome</keyword>
<organism evidence="2 3">
    <name type="scientific">Puccinia sorghi</name>
    <dbReference type="NCBI Taxonomy" id="27349"/>
    <lineage>
        <taxon>Eukaryota</taxon>
        <taxon>Fungi</taxon>
        <taxon>Dikarya</taxon>
        <taxon>Basidiomycota</taxon>
        <taxon>Pucciniomycotina</taxon>
        <taxon>Pucciniomycetes</taxon>
        <taxon>Pucciniales</taxon>
        <taxon>Pucciniaceae</taxon>
        <taxon>Puccinia</taxon>
    </lineage>
</organism>
<accession>A0A0L6UQF5</accession>
<gene>
    <name evidence="2" type="ORF">VP01_424g1</name>
</gene>
<feature type="region of interest" description="Disordered" evidence="1">
    <location>
        <begin position="1"/>
        <end position="20"/>
    </location>
</feature>
<sequence>MGQKNYKKKDDTSSSNDNVAVVPCATCPSATKKFKRSKYNIFKSEVESLVGAIQETGSNRKEDKKKTASVSKGKDPFASIFLSKVTTLKYVKFIKVVESKKNAKVFLSLASTNNGFVCQAWLEESSAHLG</sequence>
<protein>
    <submittedName>
        <fullName evidence="2">Uncharacterized protein</fullName>
    </submittedName>
</protein>
<reference evidence="2 3" key="1">
    <citation type="submission" date="2015-08" db="EMBL/GenBank/DDBJ databases">
        <title>Next Generation Sequencing and Analysis of the Genome of Puccinia sorghi L Schw, the Causal Agent of Maize Common Rust.</title>
        <authorList>
            <person name="Rochi L."/>
            <person name="Burguener G."/>
            <person name="Darino M."/>
            <person name="Turjanski A."/>
            <person name="Kreff E."/>
            <person name="Dieguez M.J."/>
            <person name="Sacco F."/>
        </authorList>
    </citation>
    <scope>NUCLEOTIDE SEQUENCE [LARGE SCALE GENOMIC DNA]</scope>
    <source>
        <strain evidence="2 3">RO10H11247</strain>
    </source>
</reference>
<dbReference type="Proteomes" id="UP000037035">
    <property type="component" value="Unassembled WGS sequence"/>
</dbReference>